<dbReference type="PANTHER" id="PTHR34387">
    <property type="entry name" value="SLR1258 PROTEIN"/>
    <property type="match status" value="1"/>
</dbReference>
<organism evidence="2 3">
    <name type="scientific">Chryseolinea soli</name>
    <dbReference type="NCBI Taxonomy" id="2321403"/>
    <lineage>
        <taxon>Bacteria</taxon>
        <taxon>Pseudomonadati</taxon>
        <taxon>Bacteroidota</taxon>
        <taxon>Cytophagia</taxon>
        <taxon>Cytophagales</taxon>
        <taxon>Fulvivirgaceae</taxon>
        <taxon>Chryseolinea</taxon>
    </lineage>
</organism>
<reference evidence="3" key="1">
    <citation type="submission" date="2018-09" db="EMBL/GenBank/DDBJ databases">
        <title>Chryseolinea sp. KIS68-18 isolated from soil.</title>
        <authorList>
            <person name="Weon H.-Y."/>
            <person name="Kwon S.-W."/>
            <person name="Lee S.A."/>
        </authorList>
    </citation>
    <scope>NUCLEOTIDE SEQUENCE [LARGE SCALE GENOMIC DNA]</scope>
    <source>
        <strain evidence="3">KIS68-18</strain>
    </source>
</reference>
<dbReference type="EMBL" id="CP032382">
    <property type="protein sequence ID" value="AYB29938.1"/>
    <property type="molecule type" value="Genomic_DNA"/>
</dbReference>
<dbReference type="AlphaFoldDB" id="A0A385SLP5"/>
<sequence length="291" mass="32997">MVSRKNVRATNPSKLKDLKRRTHFFDLSFNTLSTCALNFSGSLPLWARLLCLITKKYIAMRSTIFLILFFTAVTTFAQDVFKGEHFIEVPGSAQMEIEPNEIFLFIRLREFEENRNKVSLEKLDQDFIQALKAAGVDRKNLTLADAGSQLGKFGRKDKDAFREKSYELKLTSAAELEKFLEKLEPVKVERLDLTRVSHSDLEKFKLDLKIKALQAAQAKAQTLLKSIGAEAGKPLMVRDWDNDPVQPMPVYSNVMYKAAGEIAVNDDAGQDATAFRKIKLKAQLVAQFEIK</sequence>
<proteinExistence type="predicted"/>
<keyword evidence="1" id="KW-0812">Transmembrane</keyword>
<dbReference type="InterPro" id="IPR052022">
    <property type="entry name" value="26kDa_periplasmic_antigen"/>
</dbReference>
<accession>A0A385SLP5</accession>
<dbReference type="Proteomes" id="UP000266183">
    <property type="component" value="Chromosome"/>
</dbReference>
<dbReference type="GO" id="GO:0006974">
    <property type="term" value="P:DNA damage response"/>
    <property type="evidence" value="ECO:0007669"/>
    <property type="project" value="TreeGrafter"/>
</dbReference>
<keyword evidence="1" id="KW-1133">Transmembrane helix</keyword>
<dbReference type="PANTHER" id="PTHR34387:SF1">
    <property type="entry name" value="PERIPLASMIC IMMUNOGENIC PROTEIN"/>
    <property type="match status" value="1"/>
</dbReference>
<dbReference type="Gene3D" id="3.30.110.170">
    <property type="entry name" value="Protein of unknown function (DUF541), domain 1"/>
    <property type="match status" value="1"/>
</dbReference>
<evidence type="ECO:0000313" key="2">
    <source>
        <dbReference type="EMBL" id="AYB29938.1"/>
    </source>
</evidence>
<keyword evidence="3" id="KW-1185">Reference proteome</keyword>
<protein>
    <submittedName>
        <fullName evidence="2">DUF541 domain-containing protein</fullName>
    </submittedName>
</protein>
<gene>
    <name evidence="2" type="ORF">D4L85_04800</name>
</gene>
<evidence type="ECO:0000313" key="3">
    <source>
        <dbReference type="Proteomes" id="UP000266183"/>
    </source>
</evidence>
<dbReference type="InterPro" id="IPR007497">
    <property type="entry name" value="SIMPL/DUF541"/>
</dbReference>
<dbReference type="Pfam" id="PF04402">
    <property type="entry name" value="SIMPL"/>
    <property type="match status" value="1"/>
</dbReference>
<evidence type="ECO:0000256" key="1">
    <source>
        <dbReference type="SAM" id="Phobius"/>
    </source>
</evidence>
<feature type="transmembrane region" description="Helical" evidence="1">
    <location>
        <begin position="58"/>
        <end position="77"/>
    </location>
</feature>
<keyword evidence="1" id="KW-0472">Membrane</keyword>
<name>A0A385SLP5_9BACT</name>
<dbReference type="KEGG" id="chk:D4L85_04800"/>